<protein>
    <recommendedName>
        <fullName evidence="6">Serine/threonine protein kinase</fullName>
    </recommendedName>
</protein>
<comment type="caution">
    <text evidence="4">The sequence shown here is derived from an EMBL/GenBank/DDBJ whole genome shotgun (WGS) entry which is preliminary data.</text>
</comment>
<feature type="domain" description="Protein kinase" evidence="2">
    <location>
        <begin position="219"/>
        <end position="497"/>
    </location>
</feature>
<dbReference type="InterPro" id="IPR000719">
    <property type="entry name" value="Prot_kinase_dom"/>
</dbReference>
<feature type="domain" description="Protein kinase" evidence="2">
    <location>
        <begin position="537"/>
        <end position="802"/>
    </location>
</feature>
<evidence type="ECO:0000259" key="3">
    <source>
        <dbReference type="PROSITE" id="PS50965"/>
    </source>
</evidence>
<dbReference type="Gene3D" id="1.10.510.10">
    <property type="entry name" value="Transferase(Phosphotransferase) domain 1"/>
    <property type="match status" value="2"/>
</dbReference>
<dbReference type="EMBL" id="BMMH01000027">
    <property type="protein sequence ID" value="GGL40831.1"/>
    <property type="molecule type" value="Genomic_DNA"/>
</dbReference>
<feature type="region of interest" description="Disordered" evidence="1">
    <location>
        <begin position="818"/>
        <end position="837"/>
    </location>
</feature>
<evidence type="ECO:0000313" key="5">
    <source>
        <dbReference type="Proteomes" id="UP000638263"/>
    </source>
</evidence>
<dbReference type="Pfam" id="PF00069">
    <property type="entry name" value="Pkinase"/>
    <property type="match status" value="2"/>
</dbReference>
<evidence type="ECO:0000256" key="1">
    <source>
        <dbReference type="SAM" id="MobiDB-lite"/>
    </source>
</evidence>
<dbReference type="GO" id="GO:0005524">
    <property type="term" value="F:ATP binding"/>
    <property type="evidence" value="ECO:0007669"/>
    <property type="project" value="InterPro"/>
</dbReference>
<organism evidence="4 5">
    <name type="scientific">Nocardia jinanensis</name>
    <dbReference type="NCBI Taxonomy" id="382504"/>
    <lineage>
        <taxon>Bacteria</taxon>
        <taxon>Bacillati</taxon>
        <taxon>Actinomycetota</taxon>
        <taxon>Actinomycetes</taxon>
        <taxon>Mycobacteriales</taxon>
        <taxon>Nocardiaceae</taxon>
        <taxon>Nocardia</taxon>
    </lineage>
</organism>
<evidence type="ECO:0000259" key="2">
    <source>
        <dbReference type="PROSITE" id="PS50011"/>
    </source>
</evidence>
<dbReference type="PANTHER" id="PTHR24347">
    <property type="entry name" value="SERINE/THREONINE-PROTEIN KINASE"/>
    <property type="match status" value="1"/>
</dbReference>
<dbReference type="SUPFAM" id="SSF56112">
    <property type="entry name" value="Protein kinase-like (PK-like)"/>
    <property type="match status" value="2"/>
</dbReference>
<dbReference type="InterPro" id="IPR011528">
    <property type="entry name" value="NERD"/>
</dbReference>
<dbReference type="GO" id="GO:0004672">
    <property type="term" value="F:protein kinase activity"/>
    <property type="evidence" value="ECO:0007669"/>
    <property type="project" value="InterPro"/>
</dbReference>
<proteinExistence type="predicted"/>
<dbReference type="PROSITE" id="PS50011">
    <property type="entry name" value="PROTEIN_KINASE_DOM"/>
    <property type="match status" value="2"/>
</dbReference>
<dbReference type="Proteomes" id="UP000638263">
    <property type="component" value="Unassembled WGS sequence"/>
</dbReference>
<feature type="domain" description="NERD" evidence="3">
    <location>
        <begin position="14"/>
        <end position="132"/>
    </location>
</feature>
<reference evidence="4" key="1">
    <citation type="journal article" date="2014" name="Int. J. Syst. Evol. Microbiol.">
        <title>Complete genome sequence of Corynebacterium casei LMG S-19264T (=DSM 44701T), isolated from a smear-ripened cheese.</title>
        <authorList>
            <consortium name="US DOE Joint Genome Institute (JGI-PGF)"/>
            <person name="Walter F."/>
            <person name="Albersmeier A."/>
            <person name="Kalinowski J."/>
            <person name="Ruckert C."/>
        </authorList>
    </citation>
    <scope>NUCLEOTIDE SEQUENCE</scope>
    <source>
        <strain evidence="4">CGMCC 4.3508</strain>
    </source>
</reference>
<dbReference type="SMART" id="SM00220">
    <property type="entry name" value="S_TKc"/>
    <property type="match status" value="1"/>
</dbReference>
<dbReference type="InterPro" id="IPR011009">
    <property type="entry name" value="Kinase-like_dom_sf"/>
</dbReference>
<dbReference type="Pfam" id="PF08378">
    <property type="entry name" value="NERD"/>
    <property type="match status" value="1"/>
</dbReference>
<evidence type="ECO:0000313" key="4">
    <source>
        <dbReference type="EMBL" id="GGL40831.1"/>
    </source>
</evidence>
<dbReference type="PROSITE" id="PS50965">
    <property type="entry name" value="NERD"/>
    <property type="match status" value="1"/>
</dbReference>
<name>A0A917RWC8_9NOCA</name>
<accession>A0A917RWC8</accession>
<gene>
    <name evidence="4" type="ORF">GCM10011588_64550</name>
</gene>
<keyword evidence="5" id="KW-1185">Reference proteome</keyword>
<evidence type="ECO:0008006" key="6">
    <source>
        <dbReference type="Google" id="ProtNLM"/>
    </source>
</evidence>
<sequence>MAHNDDRWIEVSKSAFPHEADGLSMLRYVVPKASPYRAWTNFEFMDNHGQWHEIDALVLGRRRLHLIELKHYTGVLRGSETSWVRSTPGGRPRTQRSPLLLTRRKAQRLATRIEEEARKVALENGLDGEKVRRALPFVQESVFLHGSPFKVDMPELAKSGLFGPDGFEDETGLPGLSTRLLEPPTDTRRVTEDLSVIIALALRNLGIARRTERDAGSWTITGTPLASGDDWQEWSATHKGTGEPGRARVVSFNPGTPAQARAAAHRRMQREFSLLSALRHEAIVAPHDLVQDDDGNTVLVYRDLPGYEPLDLLLATHTLTAEQQLQVLTQIAEAVAYAHRNHVAHRGLGPSTVLLHTEALDRGEVRVRLGDWSWAGRVHTGDTRTPTMIRTPTLPGSAPVDAVYQAPEDRWAPDADRLALDVFSLGALAYYLLSGGQAPARDRAALLERLRQEHGLDLAASDAGFIDETLRALVLQATEPSVSKRMKTDRKTGRPQFDAQQFVVALSEYRHQRLAESTAPEVDPLNPAPGSLLAGRFDVVRVLGAGSTARGVLVTDRENDDRLRVLKVGLDDAATTRLHDEAQVLTELARLSPPVPGVVELIEGPIALAHRAALLLSNCGEQTLADVVRYTPLGETQLRVWGRELLDVVVALDAAGITHRDLKPSNLGLAKPEGKAKAKARLALFDFSLSRAPVEQVDAGTPPYRDPFLGTGIRTAYDSAAERYSAAVVLYEMATASTPVYGDGMSDPRVLDEDVTVTAEDFTSAGMSATRAEALAAFFRTALARDVRKRFDTAAAMRTAWGGVFTAAAAEPVALAEPAPQPKKHAPAPVPTPIPESAGTDISLPELADMFARAAATKPSAMRRQIVELMLGTHTKSPDDPFVTYQVLAPLAGVTAARIAQIFGELPTLWAKKPQLEATVANLYRRMVGRLESSGGASTPDLLARELAGAFPADDAGDPQRIALGVLRLLLASPPRADADTAEAGPPAVNMVRRQGSGTVAMISTPAVSRKLPAVLAGQAEKLVDEAQTQGSQLVSPGDCGPVLREAAATALGLDVDDVEIPAHTLLRIAAAASTQVALTSGDELHARSMPIDEALRILLRGLSSSDVFGRSELESRLAARFPALVKALPRRPDLDLLVQAVVPDMHWSEALGKYKFTVEQAAASYVPTRHTPTPVPIRREHGISDVEYLLESSKQERTFRALGVPLGTSDDFAEALVGKFGALRIDVTDLLLNTLRSKAATAGIDWNTILAADAGAAADREGLKGFVAQAIPTLLEAVDTAPGPVVLTDLSTLTAYGQIDVLGRWTDLTTPPPHAVWVVVPQRDEAGGRPGSKVDGTRLPINSPEQFAQIDDREVAALLSSAAHSADSTMKEPA</sequence>
<reference evidence="4" key="2">
    <citation type="submission" date="2020-09" db="EMBL/GenBank/DDBJ databases">
        <authorList>
            <person name="Sun Q."/>
            <person name="Zhou Y."/>
        </authorList>
    </citation>
    <scope>NUCLEOTIDE SEQUENCE</scope>
    <source>
        <strain evidence="4">CGMCC 4.3508</strain>
    </source>
</reference>